<accession>A0A094KII4</accession>
<feature type="non-terminal residue" evidence="1">
    <location>
        <position position="1"/>
    </location>
</feature>
<reference evidence="1 2" key="1">
    <citation type="submission" date="2014-04" db="EMBL/GenBank/DDBJ databases">
        <title>Genome evolution of avian class.</title>
        <authorList>
            <person name="Zhang G."/>
            <person name="Li C."/>
        </authorList>
    </citation>
    <scope>NUCLEOTIDE SEQUENCE [LARGE SCALE GENOMIC DNA]</scope>
    <source>
        <strain evidence="1">BGI_N338</strain>
    </source>
</reference>
<feature type="non-terminal residue" evidence="1">
    <location>
        <position position="55"/>
    </location>
</feature>
<sequence length="55" mass="6513">NGFKLKEGRYRLDIREKFFTVRVVKHWQRLPREVVDAPSLDTFQARLDVALGNLI</sequence>
<organism evidence="1 2">
    <name type="scientific">Podiceps cristatus</name>
    <name type="common">Great crested grebe</name>
    <dbReference type="NCBI Taxonomy" id="345573"/>
    <lineage>
        <taxon>Eukaryota</taxon>
        <taxon>Metazoa</taxon>
        <taxon>Chordata</taxon>
        <taxon>Craniata</taxon>
        <taxon>Vertebrata</taxon>
        <taxon>Euteleostomi</taxon>
        <taxon>Archelosauria</taxon>
        <taxon>Archosauria</taxon>
        <taxon>Dinosauria</taxon>
        <taxon>Saurischia</taxon>
        <taxon>Theropoda</taxon>
        <taxon>Coelurosauria</taxon>
        <taxon>Aves</taxon>
        <taxon>Neognathae</taxon>
        <taxon>Neoaves</taxon>
        <taxon>Mirandornithes</taxon>
        <taxon>Podicipediformes</taxon>
        <taxon>Podicipedidae</taxon>
        <taxon>Podiceps</taxon>
    </lineage>
</organism>
<evidence type="ECO:0000313" key="1">
    <source>
        <dbReference type="EMBL" id="KFZ59118.1"/>
    </source>
</evidence>
<gene>
    <name evidence="1" type="ORF">N338_12239</name>
</gene>
<protein>
    <recommendedName>
        <fullName evidence="3">Nidogen G2 beta-barrel domain-containing protein</fullName>
    </recommendedName>
</protein>
<dbReference type="Proteomes" id="UP000053854">
    <property type="component" value="Unassembled WGS sequence"/>
</dbReference>
<proteinExistence type="predicted"/>
<dbReference type="EMBL" id="KL260042">
    <property type="protein sequence ID" value="KFZ59118.1"/>
    <property type="molecule type" value="Genomic_DNA"/>
</dbReference>
<dbReference type="AlphaFoldDB" id="A0A094KII4"/>
<evidence type="ECO:0008006" key="3">
    <source>
        <dbReference type="Google" id="ProtNLM"/>
    </source>
</evidence>
<evidence type="ECO:0000313" key="2">
    <source>
        <dbReference type="Proteomes" id="UP000053854"/>
    </source>
</evidence>
<keyword evidence="2" id="KW-1185">Reference proteome</keyword>
<name>A0A094KII4_PODCR</name>
<dbReference type="OrthoDB" id="276744at2759"/>